<dbReference type="InterPro" id="IPR029063">
    <property type="entry name" value="SAM-dependent_MTases_sf"/>
</dbReference>
<feature type="binding site" evidence="4">
    <location>
        <position position="453"/>
    </location>
    <ligand>
        <name>S-adenosyl-L-methionine</name>
        <dbReference type="ChEBI" id="CHEBI:59789"/>
    </ligand>
</feature>
<feature type="region of interest" description="Disordered" evidence="5">
    <location>
        <begin position="36"/>
        <end position="63"/>
    </location>
</feature>
<dbReference type="FunFam" id="2.40.50.140:FF:000201">
    <property type="entry name" value="TRM2p tRNA methyltransferase"/>
    <property type="match status" value="1"/>
</dbReference>
<evidence type="ECO:0000256" key="4">
    <source>
        <dbReference type="PROSITE-ProRule" id="PRU01024"/>
    </source>
</evidence>
<dbReference type="GO" id="GO:0008173">
    <property type="term" value="F:RNA methyltransferase activity"/>
    <property type="evidence" value="ECO:0007669"/>
    <property type="project" value="InterPro"/>
</dbReference>
<dbReference type="Proteomes" id="UP000750711">
    <property type="component" value="Unassembled WGS sequence"/>
</dbReference>
<dbReference type="SUPFAM" id="SSF53335">
    <property type="entry name" value="S-adenosyl-L-methionine-dependent methyltransferases"/>
    <property type="match status" value="1"/>
</dbReference>
<evidence type="ECO:0000256" key="2">
    <source>
        <dbReference type="ARBA" id="ARBA00022679"/>
    </source>
</evidence>
<protein>
    <recommendedName>
        <fullName evidence="8">S-adenosyl-L-methionine-dependent methyltransferase</fullName>
    </recommendedName>
</protein>
<evidence type="ECO:0000313" key="7">
    <source>
        <dbReference type="Proteomes" id="UP000750711"/>
    </source>
</evidence>
<dbReference type="GO" id="GO:0032259">
    <property type="term" value="P:methylation"/>
    <property type="evidence" value="ECO:0007669"/>
    <property type="project" value="UniProtKB-KW"/>
</dbReference>
<reference evidence="6" key="1">
    <citation type="submission" date="2021-03" db="EMBL/GenBank/DDBJ databases">
        <title>Comparative genomics and phylogenomic investigation of the class Geoglossomycetes provide insights into ecological specialization and systematics.</title>
        <authorList>
            <person name="Melie T."/>
            <person name="Pirro S."/>
            <person name="Miller A.N."/>
            <person name="Quandt A."/>
        </authorList>
    </citation>
    <scope>NUCLEOTIDE SEQUENCE</scope>
    <source>
        <strain evidence="6">CAQ_001_2017</strain>
    </source>
</reference>
<keyword evidence="3 4" id="KW-0949">S-adenosyl-L-methionine</keyword>
<comment type="similarity">
    <text evidence="4">Belongs to the class I-like SAM-binding methyltransferase superfamily. RNA M5U methyltransferase family.</text>
</comment>
<dbReference type="InterPro" id="IPR012340">
    <property type="entry name" value="NA-bd_OB-fold"/>
</dbReference>
<gene>
    <name evidence="6" type="ORF">GP486_002175</name>
</gene>
<dbReference type="Gene3D" id="2.40.50.140">
    <property type="entry name" value="Nucleic acid-binding proteins"/>
    <property type="match status" value="1"/>
</dbReference>
<evidence type="ECO:0000256" key="5">
    <source>
        <dbReference type="SAM" id="MobiDB-lite"/>
    </source>
</evidence>
<feature type="binding site" evidence="4">
    <location>
        <position position="404"/>
    </location>
    <ligand>
        <name>S-adenosyl-L-methionine</name>
        <dbReference type="ChEBI" id="CHEBI:59789"/>
    </ligand>
</feature>
<dbReference type="InterPro" id="IPR010280">
    <property type="entry name" value="U5_MeTrfase_fam"/>
</dbReference>
<dbReference type="GO" id="GO:0006396">
    <property type="term" value="P:RNA processing"/>
    <property type="evidence" value="ECO:0007669"/>
    <property type="project" value="InterPro"/>
</dbReference>
<dbReference type="AlphaFoldDB" id="A0A9P8LFL7"/>
<evidence type="ECO:0008006" key="8">
    <source>
        <dbReference type="Google" id="ProtNLM"/>
    </source>
</evidence>
<dbReference type="EMBL" id="JAGHQM010000228">
    <property type="protein sequence ID" value="KAH0563264.1"/>
    <property type="molecule type" value="Genomic_DNA"/>
</dbReference>
<dbReference type="PANTHER" id="PTHR11061:SF30">
    <property type="entry name" value="TRNA (URACIL(54)-C(5))-METHYLTRANSFERASE"/>
    <property type="match status" value="1"/>
</dbReference>
<keyword evidence="1 4" id="KW-0489">Methyltransferase</keyword>
<evidence type="ECO:0000256" key="3">
    <source>
        <dbReference type="ARBA" id="ARBA00022691"/>
    </source>
</evidence>
<sequence>MLKSPILRLARTYSKRISEQAPRAWKPLGMSAVVIPGSKPTQKSSKEPCGNGRPFKKRKVQEKPIKEGSSEEVLLIDIKNLLATQTLEDPVTDERENPELPAKLPEPFTEIDLTIVELSSTGDGLALLPSTPHVCVVPFAVPGDRVTAKVIRHIKNEKYSIADFVKVLEPSPLRDDSRIKCQYFATCAGCQFQMLDYDTQLAYKRRIVEKAFKNFSGLDPKLVPPVGDTIGSPMQYGYRTKLTPHFDGPSGRNRQKKPFESVPPIGFMKKGMRKTIDIEDCPIGTDAVREGMKRERIKVAENIRSYKKGATLLLRESTKRVPKAETGNISPVDAGKDTEEANGGVRVERKDYRNYVEEKTCITSSTTTSVEYVDDFILENPAGAFFQNNNSILSTFTDYTIGIDISADSISFARRNATLNSLPPAKTTFIAADAPALFADITFPPNETAVVIDPPRKGCDEGFLKQLVAYAPRRIIYTGHVESVAVLMRKSNGIKKP</sequence>
<keyword evidence="2 4" id="KW-0808">Transferase</keyword>
<dbReference type="Gene3D" id="2.40.50.1070">
    <property type="match status" value="1"/>
</dbReference>
<comment type="caution">
    <text evidence="6">The sequence shown here is derived from an EMBL/GenBank/DDBJ whole genome shotgun (WGS) entry which is preliminary data.</text>
</comment>
<comment type="caution">
    <text evidence="4">Lacks conserved residue(s) required for the propagation of feature annotation.</text>
</comment>
<dbReference type="Gene3D" id="3.40.50.150">
    <property type="entry name" value="Vaccinia Virus protein VP39"/>
    <property type="match status" value="2"/>
</dbReference>
<proteinExistence type="inferred from homology"/>
<dbReference type="PANTHER" id="PTHR11061">
    <property type="entry name" value="RNA M5U METHYLTRANSFERASE"/>
    <property type="match status" value="1"/>
</dbReference>
<evidence type="ECO:0000256" key="1">
    <source>
        <dbReference type="ARBA" id="ARBA00022603"/>
    </source>
</evidence>
<feature type="region of interest" description="Disordered" evidence="5">
    <location>
        <begin position="244"/>
        <end position="264"/>
    </location>
</feature>
<organism evidence="6 7">
    <name type="scientific">Trichoglossum hirsutum</name>
    <dbReference type="NCBI Taxonomy" id="265104"/>
    <lineage>
        <taxon>Eukaryota</taxon>
        <taxon>Fungi</taxon>
        <taxon>Dikarya</taxon>
        <taxon>Ascomycota</taxon>
        <taxon>Pezizomycotina</taxon>
        <taxon>Geoglossomycetes</taxon>
        <taxon>Geoglossales</taxon>
        <taxon>Geoglossaceae</taxon>
        <taxon>Trichoglossum</taxon>
    </lineage>
</organism>
<accession>A0A9P8LFL7</accession>
<dbReference type="SUPFAM" id="SSF50249">
    <property type="entry name" value="Nucleic acid-binding proteins"/>
    <property type="match status" value="1"/>
</dbReference>
<evidence type="ECO:0000313" key="6">
    <source>
        <dbReference type="EMBL" id="KAH0563264.1"/>
    </source>
</evidence>
<keyword evidence="7" id="KW-1185">Reference proteome</keyword>
<name>A0A9P8LFL7_9PEZI</name>
<dbReference type="PROSITE" id="PS51687">
    <property type="entry name" value="SAM_MT_RNA_M5U"/>
    <property type="match status" value="1"/>
</dbReference>